<sequence length="90" mass="10389">MRLEHRYFLGPIGGTEQQWNEVGRPKFRAVSESCVNQLYCGKCRARPGRMIVRIPWGMYFDDGAKRAGIRTDNGKTPWEDGYNGKRPTPR</sequence>
<gene>
    <name evidence="2" type="ORF">Sgleb_16040</name>
</gene>
<accession>A0A640SQG2</accession>
<evidence type="ECO:0000313" key="2">
    <source>
        <dbReference type="EMBL" id="GFE13557.1"/>
    </source>
</evidence>
<dbReference type="EMBL" id="BLIO01000001">
    <property type="protein sequence ID" value="GFE13557.1"/>
    <property type="molecule type" value="Genomic_DNA"/>
</dbReference>
<proteinExistence type="predicted"/>
<organism evidence="2 3">
    <name type="scientific">Streptomyces glebosus</name>
    <dbReference type="NCBI Taxonomy" id="249580"/>
    <lineage>
        <taxon>Bacteria</taxon>
        <taxon>Bacillati</taxon>
        <taxon>Actinomycetota</taxon>
        <taxon>Actinomycetes</taxon>
        <taxon>Kitasatosporales</taxon>
        <taxon>Streptomycetaceae</taxon>
        <taxon>Streptomyces</taxon>
    </lineage>
</organism>
<feature type="region of interest" description="Disordered" evidence="1">
    <location>
        <begin position="69"/>
        <end position="90"/>
    </location>
</feature>
<dbReference type="Proteomes" id="UP000430079">
    <property type="component" value="Unassembled WGS sequence"/>
</dbReference>
<evidence type="ECO:0000313" key="3">
    <source>
        <dbReference type="Proteomes" id="UP000430079"/>
    </source>
</evidence>
<evidence type="ECO:0000256" key="1">
    <source>
        <dbReference type="SAM" id="MobiDB-lite"/>
    </source>
</evidence>
<dbReference type="AlphaFoldDB" id="A0A640SQG2"/>
<dbReference type="RefSeq" id="WP_190143886.1">
    <property type="nucleotide sequence ID" value="NZ_BLIO01000001.1"/>
</dbReference>
<name>A0A640SQG2_9ACTN</name>
<keyword evidence="3" id="KW-1185">Reference proteome</keyword>
<reference evidence="2 3" key="1">
    <citation type="submission" date="2019-12" db="EMBL/GenBank/DDBJ databases">
        <title>Whole genome shotgun sequence of Streptomyces hygroscopicus subsp. glebosus NBRC 13786.</title>
        <authorList>
            <person name="Ichikawa N."/>
            <person name="Kimura A."/>
            <person name="Kitahashi Y."/>
            <person name="Komaki H."/>
            <person name="Tamura T."/>
        </authorList>
    </citation>
    <scope>NUCLEOTIDE SEQUENCE [LARGE SCALE GENOMIC DNA]</scope>
    <source>
        <strain evidence="2 3">NBRC 13786</strain>
    </source>
</reference>
<comment type="caution">
    <text evidence="2">The sequence shown here is derived from an EMBL/GenBank/DDBJ whole genome shotgun (WGS) entry which is preliminary data.</text>
</comment>
<protein>
    <submittedName>
        <fullName evidence="2">Uncharacterized protein</fullName>
    </submittedName>
</protein>